<organism evidence="1">
    <name type="scientific">marine sediment metagenome</name>
    <dbReference type="NCBI Taxonomy" id="412755"/>
    <lineage>
        <taxon>unclassified sequences</taxon>
        <taxon>metagenomes</taxon>
        <taxon>ecological metagenomes</taxon>
    </lineage>
</organism>
<dbReference type="AlphaFoldDB" id="X0TXR6"/>
<name>X0TXR6_9ZZZZ</name>
<gene>
    <name evidence="1" type="ORF">S01H1_20037</name>
</gene>
<comment type="caution">
    <text evidence="1">The sequence shown here is derived from an EMBL/GenBank/DDBJ whole genome shotgun (WGS) entry which is preliminary data.</text>
</comment>
<dbReference type="InterPro" id="IPR010995">
    <property type="entry name" value="DNA_repair_Rad51/TF_NusA_a-hlx"/>
</dbReference>
<dbReference type="EMBL" id="BARS01010903">
    <property type="protein sequence ID" value="GAF98383.1"/>
    <property type="molecule type" value="Genomic_DNA"/>
</dbReference>
<proteinExistence type="predicted"/>
<dbReference type="Pfam" id="PF14520">
    <property type="entry name" value="HHH_5"/>
    <property type="match status" value="1"/>
</dbReference>
<evidence type="ECO:0000313" key="1">
    <source>
        <dbReference type="EMBL" id="GAF98383.1"/>
    </source>
</evidence>
<dbReference type="SUPFAM" id="SSF47794">
    <property type="entry name" value="Rad51 N-terminal domain-like"/>
    <property type="match status" value="1"/>
</dbReference>
<dbReference type="Gene3D" id="1.10.150.20">
    <property type="entry name" value="5' to 3' exonuclease, C-terminal subdomain"/>
    <property type="match status" value="1"/>
</dbReference>
<accession>X0TXR6</accession>
<reference evidence="1" key="1">
    <citation type="journal article" date="2014" name="Front. Microbiol.">
        <title>High frequency of phylogenetically diverse reductive dehalogenase-homologous genes in deep subseafloor sedimentary metagenomes.</title>
        <authorList>
            <person name="Kawai M."/>
            <person name="Futagami T."/>
            <person name="Toyoda A."/>
            <person name="Takaki Y."/>
            <person name="Nishi S."/>
            <person name="Hori S."/>
            <person name="Arai W."/>
            <person name="Tsubouchi T."/>
            <person name="Morono Y."/>
            <person name="Uchiyama I."/>
            <person name="Ito T."/>
            <person name="Fujiyama A."/>
            <person name="Inagaki F."/>
            <person name="Takami H."/>
        </authorList>
    </citation>
    <scope>NUCLEOTIDE SEQUENCE</scope>
    <source>
        <strain evidence="1">Expedition CK06-06</strain>
    </source>
</reference>
<dbReference type="GO" id="GO:0000166">
    <property type="term" value="F:nucleotide binding"/>
    <property type="evidence" value="ECO:0007669"/>
    <property type="project" value="InterPro"/>
</dbReference>
<sequence>MGGIVKVQLTKPVKDGKEWKNPGAICDFAEDVARKLIRQHCATALVSPSSDVASGGDGDGATDGDAVEKLTQIEGVNPDIASRLFEAGYKTVQDVEEARQKDLLAIKGIGRKNVSVIQESASDLMVPEDPDEG</sequence>
<protein>
    <submittedName>
        <fullName evidence="1">Uncharacterized protein</fullName>
    </submittedName>
</protein>